<evidence type="ECO:0000256" key="1">
    <source>
        <dbReference type="SAM" id="SignalP"/>
    </source>
</evidence>
<dbReference type="AlphaFoldDB" id="A0AAD6L991"/>
<keyword evidence="1" id="KW-0732">Signal</keyword>
<evidence type="ECO:0008006" key="4">
    <source>
        <dbReference type="Google" id="ProtNLM"/>
    </source>
</evidence>
<gene>
    <name evidence="2" type="ORF">NC653_041740</name>
</gene>
<keyword evidence="3" id="KW-1185">Reference proteome</keyword>
<evidence type="ECO:0000313" key="3">
    <source>
        <dbReference type="Proteomes" id="UP001164929"/>
    </source>
</evidence>
<accession>A0AAD6L991</accession>
<reference evidence="2" key="1">
    <citation type="journal article" date="2023" name="Mol. Ecol. Resour.">
        <title>Chromosome-level genome assembly of a triploid poplar Populus alba 'Berolinensis'.</title>
        <authorList>
            <person name="Chen S."/>
            <person name="Yu Y."/>
            <person name="Wang X."/>
            <person name="Wang S."/>
            <person name="Zhang T."/>
            <person name="Zhou Y."/>
            <person name="He R."/>
            <person name="Meng N."/>
            <person name="Wang Y."/>
            <person name="Liu W."/>
            <person name="Liu Z."/>
            <person name="Liu J."/>
            <person name="Guo Q."/>
            <person name="Huang H."/>
            <person name="Sederoff R.R."/>
            <person name="Wang G."/>
            <person name="Qu G."/>
            <person name="Chen S."/>
        </authorList>
    </citation>
    <scope>NUCLEOTIDE SEQUENCE</scope>
    <source>
        <strain evidence="2">SC-2020</strain>
    </source>
</reference>
<dbReference type="EMBL" id="JAQIZT010000019">
    <property type="protein sequence ID" value="KAJ6952694.1"/>
    <property type="molecule type" value="Genomic_DNA"/>
</dbReference>
<proteinExistence type="predicted"/>
<comment type="caution">
    <text evidence="2">The sequence shown here is derived from an EMBL/GenBank/DDBJ whole genome shotgun (WGS) entry which is preliminary data.</text>
</comment>
<sequence length="70" mass="8220">MKSSCLKSSMLLVILLFAEYCSQIEAQKCQPSGKVVWERNSHLRRMTRICFRGKVLLNLQIYSIINWTVR</sequence>
<protein>
    <recommendedName>
        <fullName evidence="4">Secreted protein</fullName>
    </recommendedName>
</protein>
<dbReference type="Proteomes" id="UP001164929">
    <property type="component" value="Chromosome 19"/>
</dbReference>
<evidence type="ECO:0000313" key="2">
    <source>
        <dbReference type="EMBL" id="KAJ6952694.1"/>
    </source>
</evidence>
<feature type="signal peptide" evidence="1">
    <location>
        <begin position="1"/>
        <end position="26"/>
    </location>
</feature>
<name>A0AAD6L991_9ROSI</name>
<feature type="chain" id="PRO_5042157090" description="Secreted protein" evidence="1">
    <location>
        <begin position="27"/>
        <end position="70"/>
    </location>
</feature>
<organism evidence="2 3">
    <name type="scientific">Populus alba x Populus x berolinensis</name>
    <dbReference type="NCBI Taxonomy" id="444605"/>
    <lineage>
        <taxon>Eukaryota</taxon>
        <taxon>Viridiplantae</taxon>
        <taxon>Streptophyta</taxon>
        <taxon>Embryophyta</taxon>
        <taxon>Tracheophyta</taxon>
        <taxon>Spermatophyta</taxon>
        <taxon>Magnoliopsida</taxon>
        <taxon>eudicotyledons</taxon>
        <taxon>Gunneridae</taxon>
        <taxon>Pentapetalae</taxon>
        <taxon>rosids</taxon>
        <taxon>fabids</taxon>
        <taxon>Malpighiales</taxon>
        <taxon>Salicaceae</taxon>
        <taxon>Saliceae</taxon>
        <taxon>Populus</taxon>
    </lineage>
</organism>